<dbReference type="PANTHER" id="PTHR30313">
    <property type="entry name" value="DNA PRIMASE"/>
    <property type="match status" value="1"/>
</dbReference>
<keyword evidence="1 9" id="KW-0240">DNA-directed RNA polymerase</keyword>
<evidence type="ECO:0000313" key="14">
    <source>
        <dbReference type="Proteomes" id="UP000321408"/>
    </source>
</evidence>
<dbReference type="KEGG" id="psyt:DSAG12_03289"/>
<dbReference type="RefSeq" id="WP_147664345.1">
    <property type="nucleotide sequence ID" value="NZ_CP042905.2"/>
</dbReference>
<evidence type="ECO:0000313" key="13">
    <source>
        <dbReference type="EMBL" id="QEE17452.1"/>
    </source>
</evidence>
<dbReference type="Proteomes" id="UP000321408">
    <property type="component" value="Chromosome"/>
</dbReference>
<feature type="compositionally biased region" description="Polar residues" evidence="11">
    <location>
        <begin position="332"/>
        <end position="341"/>
    </location>
</feature>
<evidence type="ECO:0000259" key="12">
    <source>
        <dbReference type="PROSITE" id="PS50880"/>
    </source>
</evidence>
<organism evidence="13 14">
    <name type="scientific">Promethearchaeum syntrophicum</name>
    <dbReference type="NCBI Taxonomy" id="2594042"/>
    <lineage>
        <taxon>Archaea</taxon>
        <taxon>Promethearchaeati</taxon>
        <taxon>Promethearchaeota</taxon>
        <taxon>Promethearchaeia</taxon>
        <taxon>Promethearchaeales</taxon>
        <taxon>Promethearchaeaceae</taxon>
        <taxon>Promethearchaeum</taxon>
    </lineage>
</organism>
<reference evidence="13 14" key="1">
    <citation type="journal article" date="2020" name="Nature">
        <title>Isolation of an archaeon at the prokaryote-eukaryote interface.</title>
        <authorList>
            <person name="Imachi H."/>
            <person name="Nobu M.K."/>
            <person name="Nakahara N."/>
            <person name="Morono Y."/>
            <person name="Ogawara M."/>
            <person name="Takaki Y."/>
            <person name="Takano Y."/>
            <person name="Uematsu K."/>
            <person name="Ikuta T."/>
            <person name="Ito M."/>
            <person name="Matsui Y."/>
            <person name="Miyazaki M."/>
            <person name="Murata K."/>
            <person name="Saito Y."/>
            <person name="Sakai S."/>
            <person name="Song C."/>
            <person name="Tasumi E."/>
            <person name="Yamanaka Y."/>
            <person name="Yamaguchi T."/>
            <person name="Kamagata Y."/>
            <person name="Tamaki H."/>
            <person name="Takai K."/>
        </authorList>
    </citation>
    <scope>NUCLEOTIDE SEQUENCE [LARGE SCALE GENOMIC DNA]</scope>
    <source>
        <strain evidence="13 14">MK-D1</strain>
    </source>
</reference>
<dbReference type="Gene3D" id="3.40.1360.10">
    <property type="match status" value="1"/>
</dbReference>
<dbReference type="GO" id="GO:0046872">
    <property type="term" value="F:metal ion binding"/>
    <property type="evidence" value="ECO:0007669"/>
    <property type="project" value="UniProtKB-KW"/>
</dbReference>
<protein>
    <recommendedName>
        <fullName evidence="9">DNA primase DnaG</fullName>
        <ecNumber evidence="9">2.7.7.101</ecNumber>
    </recommendedName>
</protein>
<dbReference type="HAMAP" id="MF_00007">
    <property type="entry name" value="DNA_primase_DnaG_arc"/>
    <property type="match status" value="1"/>
</dbReference>
<dbReference type="EMBL" id="CP042905">
    <property type="protein sequence ID" value="QEE17452.1"/>
    <property type="molecule type" value="Genomic_DNA"/>
</dbReference>
<keyword evidence="5 9" id="KW-0235">DNA replication</keyword>
<proteinExistence type="inferred from homology"/>
<comment type="similarity">
    <text evidence="9">Belongs to the archaeal DnaG primase family.</text>
</comment>
<evidence type="ECO:0000256" key="6">
    <source>
        <dbReference type="ARBA" id="ARBA00022723"/>
    </source>
</evidence>
<dbReference type="GeneID" id="41331257"/>
<dbReference type="SUPFAM" id="SSF56731">
    <property type="entry name" value="DNA primase core"/>
    <property type="match status" value="1"/>
</dbReference>
<dbReference type="InterPro" id="IPR006171">
    <property type="entry name" value="TOPRIM_dom"/>
</dbReference>
<evidence type="ECO:0000256" key="5">
    <source>
        <dbReference type="ARBA" id="ARBA00022705"/>
    </source>
</evidence>
<feature type="domain" description="Toprim" evidence="12">
    <location>
        <begin position="176"/>
        <end position="260"/>
    </location>
</feature>
<evidence type="ECO:0000256" key="7">
    <source>
        <dbReference type="ARBA" id="ARBA00022842"/>
    </source>
</evidence>
<comment type="catalytic activity">
    <reaction evidence="9">
        <text>ssDNA + n NTP = ssDNA/pppN(pN)n-1 hybrid + (n-1) diphosphate.</text>
        <dbReference type="EC" id="2.7.7.101"/>
    </reaction>
</comment>
<keyword evidence="8 9" id="KW-0804">Transcription</keyword>
<evidence type="ECO:0000256" key="8">
    <source>
        <dbReference type="ARBA" id="ARBA00023163"/>
    </source>
</evidence>
<name>A0A5B9DED1_9ARCH</name>
<evidence type="ECO:0000256" key="9">
    <source>
        <dbReference type="HAMAP-Rule" id="MF_00007"/>
    </source>
</evidence>
<comment type="subunit">
    <text evidence="9">Forms a ternary complex with MCM helicase and DNA. Component of the archaeal exosome complex.</text>
</comment>
<dbReference type="InterPro" id="IPR034154">
    <property type="entry name" value="TOPRIM_DnaG/twinkle"/>
</dbReference>
<keyword evidence="6" id="KW-0479">Metal-binding</keyword>
<dbReference type="GO" id="GO:0006269">
    <property type="term" value="P:DNA replication, synthesis of primer"/>
    <property type="evidence" value="ECO:0007669"/>
    <property type="project" value="UniProtKB-UniRule"/>
</dbReference>
<dbReference type="Pfam" id="PF13662">
    <property type="entry name" value="Toprim_4"/>
    <property type="match status" value="1"/>
</dbReference>
<feature type="region of interest" description="Disordered" evidence="11">
    <location>
        <begin position="283"/>
        <end position="341"/>
    </location>
</feature>
<keyword evidence="4 9" id="KW-0548">Nucleotidyltransferase</keyword>
<dbReference type="InterPro" id="IPR050219">
    <property type="entry name" value="DnaG_primase"/>
</dbReference>
<evidence type="ECO:0000256" key="2">
    <source>
        <dbReference type="ARBA" id="ARBA00022515"/>
    </source>
</evidence>
<dbReference type="OrthoDB" id="8643at2157"/>
<sequence length="448" mass="50742">MTRGINESIDAASTSAKYNIVASFTVNGVVEVQDVVGALFGQTEGLFNDLELRELQKSGRIGRIVVNAESNNGKTIGEIIIPSSLDRTETAILAATMETVDRVGPCTAFFQLNEIKDLRESKLKRIEARAKELLKDWKSLSEDTPKISSKIKSALERESVIMWNGLPAGSDIDLAENVIIVEGRNDIQQLFKIGVKNTVAVNGTSVPKAIIDLTHHKECTAFLDGDRGGDMILNELLQVSKIQFYARAPRNLEVEELTPKDMVKCLQQKKPIEFLLKEKKNRDTRNDRFNSNHKSNGYRERIRTPKDRTRTYKDRRPDINRSLSKYSRDNKNYSSNRGSSRKISALEGLPKSTLNTYVKDLISSNQAIGLDEEYKEIYRTSNVKIFNELNEKLKTVVMDGVITQRFLDEAIKNKIEKVIAVNIKARLKFPEKTDIKLFYFKDFLTNNA</sequence>
<dbReference type="NCBIfam" id="NF003108">
    <property type="entry name" value="PRK04031.1-1"/>
    <property type="match status" value="1"/>
</dbReference>
<evidence type="ECO:0000256" key="10">
    <source>
        <dbReference type="SAM" id="Coils"/>
    </source>
</evidence>
<keyword evidence="9" id="KW-0271">Exosome</keyword>
<dbReference type="InterPro" id="IPR020607">
    <property type="entry name" value="Primase_DnaG_arc"/>
</dbReference>
<keyword evidence="10" id="KW-0175">Coiled coil</keyword>
<keyword evidence="3 9" id="KW-0808">Transferase</keyword>
<gene>
    <name evidence="9 13" type="primary">dnaG</name>
    <name evidence="13" type="ORF">DSAG12_03289</name>
</gene>
<dbReference type="PANTHER" id="PTHR30313:SF2">
    <property type="entry name" value="DNA PRIMASE"/>
    <property type="match status" value="1"/>
</dbReference>
<dbReference type="GO" id="GO:0005737">
    <property type="term" value="C:cytoplasm"/>
    <property type="evidence" value="ECO:0007669"/>
    <property type="project" value="TreeGrafter"/>
</dbReference>
<keyword evidence="2 9" id="KW-0639">Primosome</keyword>
<dbReference type="AlphaFoldDB" id="A0A5B9DED1"/>
<keyword evidence="7" id="KW-0460">Magnesium</keyword>
<evidence type="ECO:0000256" key="1">
    <source>
        <dbReference type="ARBA" id="ARBA00022478"/>
    </source>
</evidence>
<evidence type="ECO:0000256" key="11">
    <source>
        <dbReference type="SAM" id="MobiDB-lite"/>
    </source>
</evidence>
<dbReference type="EC" id="2.7.7.101" evidence="9"/>
<accession>A0A5B9DED1</accession>
<dbReference type="GO" id="GO:0008143">
    <property type="term" value="F:poly(A) binding"/>
    <property type="evidence" value="ECO:0007669"/>
    <property type="project" value="InterPro"/>
</dbReference>
<dbReference type="GO" id="GO:1990077">
    <property type="term" value="C:primosome complex"/>
    <property type="evidence" value="ECO:0007669"/>
    <property type="project" value="UniProtKB-KW"/>
</dbReference>
<dbReference type="SMART" id="SM00493">
    <property type="entry name" value="TOPRIM"/>
    <property type="match status" value="1"/>
</dbReference>
<reference evidence="13 14" key="2">
    <citation type="journal article" date="2024" name="Int. J. Syst. Evol. Microbiol.">
        <title>Promethearchaeum syntrophicum gen. nov., sp. nov., an anaerobic, obligately syntrophic archaeon, the first isolate of the lineage 'Asgard' archaea, and proposal of the new archaeal phylum Promethearchaeota phyl. nov. and kingdom Promethearchaeati regn. nov.</title>
        <authorList>
            <person name="Imachi H."/>
            <person name="Nobu M.K."/>
            <person name="Kato S."/>
            <person name="Takaki Y."/>
            <person name="Miyazaki M."/>
            <person name="Miyata M."/>
            <person name="Ogawara M."/>
            <person name="Saito Y."/>
            <person name="Sakai S."/>
            <person name="Tahara Y.O."/>
            <person name="Takano Y."/>
            <person name="Tasumi E."/>
            <person name="Uematsu K."/>
            <person name="Yoshimura T."/>
            <person name="Itoh T."/>
            <person name="Ohkuma M."/>
            <person name="Takai K."/>
        </authorList>
    </citation>
    <scope>NUCLEOTIDE SEQUENCE [LARGE SCALE GENOMIC DNA]</scope>
    <source>
        <strain evidence="13 14">MK-D1</strain>
    </source>
</reference>
<keyword evidence="14" id="KW-1185">Reference proteome</keyword>
<feature type="compositionally biased region" description="Basic and acidic residues" evidence="11">
    <location>
        <begin position="297"/>
        <end position="319"/>
    </location>
</feature>
<dbReference type="GO" id="GO:0000428">
    <property type="term" value="C:DNA-directed RNA polymerase complex"/>
    <property type="evidence" value="ECO:0007669"/>
    <property type="project" value="UniProtKB-KW"/>
</dbReference>
<evidence type="ECO:0000256" key="4">
    <source>
        <dbReference type="ARBA" id="ARBA00022695"/>
    </source>
</evidence>
<feature type="coiled-coil region" evidence="10">
    <location>
        <begin position="116"/>
        <end position="143"/>
    </location>
</feature>
<evidence type="ECO:0000256" key="3">
    <source>
        <dbReference type="ARBA" id="ARBA00022679"/>
    </source>
</evidence>
<dbReference type="CDD" id="cd01029">
    <property type="entry name" value="TOPRIM_primases"/>
    <property type="match status" value="1"/>
</dbReference>
<dbReference type="GO" id="GO:0000178">
    <property type="term" value="C:exosome (RNase complex)"/>
    <property type="evidence" value="ECO:0007669"/>
    <property type="project" value="UniProtKB-KW"/>
</dbReference>
<comment type="function">
    <text evidence="9">RNA polymerase that catalyzes the synthesis of short RNA molecules used as primers for DNA polymerase during DNA replication. Also part of the exosome, which is a complex involved in RNA degradation. Acts as a poly(A)-binding protein that enhances the interaction between heteropolymeric, adenine-rich transcripts and the exosome.</text>
</comment>
<dbReference type="GO" id="GO:0003899">
    <property type="term" value="F:DNA-directed RNA polymerase activity"/>
    <property type="evidence" value="ECO:0007669"/>
    <property type="project" value="UniProtKB-UniRule"/>
</dbReference>
<dbReference type="PROSITE" id="PS50880">
    <property type="entry name" value="TOPRIM"/>
    <property type="match status" value="1"/>
</dbReference>